<dbReference type="GO" id="GO:0051642">
    <property type="term" value="P:centrosome localization"/>
    <property type="evidence" value="ECO:0007669"/>
    <property type="project" value="TreeGrafter"/>
</dbReference>
<feature type="compositionally biased region" description="Polar residues" evidence="3">
    <location>
        <begin position="763"/>
        <end position="775"/>
    </location>
</feature>
<gene>
    <name evidence="4" type="primary">dlgap5</name>
</gene>
<sequence>MESRFSHLRQRDTSVSMLRVKLSRRRSQSQKENRERAVNTRRHLDKLAELEISSLDASIAMANMSTIHEKTMNSTKLDKKMALEERMKQLERWKERKALEKEKERREKERKGIFKTGMYHPKDTLVIVPAASTRAKETKVNTAPSQSTRVTRSMKQQQQVQRPLKIQDPNTEAKKAQPAVERSTRSRAAPVKPAPAPAPAKTKSKVCAVEPVARPLSTRSANKPPITAAPVVKDKPKDKPADVRPTRSRAFVNTNAPSSDEERKCEETDNFVQPAVPKEPEPDPVEALTSFAPQGFIFQAPTGLSSFRFEPLTPRSADAFLTPSPTFCVPAAPAFNTDPQTESSEPSPPKSPRRSPPRTSPAVAPPTPASPQEPKHDVPYFRSEIANETDGLTSLCVIWESKVEDESIPEEMRDRMRTAVGQARLLMKERFKQFSGLVDDCELGRGEKITTCTDLQGFWDMVYYQVEDVNKKFGALKEAESRGWVEEHKPLPQQRKVVKKPSAAPTKPTGTKGAAKSRLAAAKAAMKARQQAAEAEKTEMDAGTDKDDTSSNSQEPQPQAEPQATDSVVFDGGFFQVESPARPSSTVRRSTRLSAAVLPQPSPCSNYLSPRRVTRRSLALAQTPVNAAAASPAPPLQTPALLRLTLNQTPAQAPKSQRGTPQSFQERKDTVGVSLCFSHVKEVLSDNTQPEGSPTQQSETAPEMSIATPVQSLPSISVVEDEGEDLSPRLSPEMTACLSFTLSPCVTPSQPPISSPPAVQGPMKTQESVCDTPDSSVVEELPGLDFERYLQPSQSCSLSPMGEPVAMETLSPMAVDVEMESPRSQSEDLLTPQEAVTTALPALSSVFTLQSPQAQTADSALLLFTPDLKDRIRQSVCPSDLMVFTPPL</sequence>
<dbReference type="GO" id="GO:0005634">
    <property type="term" value="C:nucleus"/>
    <property type="evidence" value="ECO:0007669"/>
    <property type="project" value="TreeGrafter"/>
</dbReference>
<feature type="region of interest" description="Disordered" evidence="3">
    <location>
        <begin position="747"/>
        <end position="775"/>
    </location>
</feature>
<organism evidence="4 5">
    <name type="scientific">Sparus aurata</name>
    <name type="common">Gilthead sea bream</name>
    <dbReference type="NCBI Taxonomy" id="8175"/>
    <lineage>
        <taxon>Eukaryota</taxon>
        <taxon>Metazoa</taxon>
        <taxon>Chordata</taxon>
        <taxon>Craniata</taxon>
        <taxon>Vertebrata</taxon>
        <taxon>Euteleostomi</taxon>
        <taxon>Actinopterygii</taxon>
        <taxon>Neopterygii</taxon>
        <taxon>Teleostei</taxon>
        <taxon>Neoteleostei</taxon>
        <taxon>Acanthomorphata</taxon>
        <taxon>Eupercaria</taxon>
        <taxon>Spariformes</taxon>
        <taxon>Sparidae</taxon>
        <taxon>Sparus</taxon>
    </lineage>
</organism>
<dbReference type="OMA" id="PFDMPML"/>
<dbReference type="RefSeq" id="XP_030256144.1">
    <property type="nucleotide sequence ID" value="XM_030400284.1"/>
</dbReference>
<feature type="compositionally biased region" description="Polar residues" evidence="3">
    <location>
        <begin position="685"/>
        <end position="700"/>
    </location>
</feature>
<name>A0A671W732_SPAAU</name>
<dbReference type="PANTHER" id="PTHR12353">
    <property type="entry name" value="DISKS LARGE-ASSOCIATED PROTEIN DAP SAP90/PSD-95-ASSOCIATED PROTEIN"/>
    <property type="match status" value="1"/>
</dbReference>
<reference evidence="4" key="1">
    <citation type="submission" date="2021-04" db="EMBL/GenBank/DDBJ databases">
        <authorList>
            <consortium name="Wellcome Sanger Institute Data Sharing"/>
        </authorList>
    </citation>
    <scope>NUCLEOTIDE SEQUENCE [LARGE SCALE GENOMIC DNA]</scope>
</reference>
<feature type="compositionally biased region" description="Basic and acidic residues" evidence="3">
    <location>
        <begin position="480"/>
        <end position="490"/>
    </location>
</feature>
<dbReference type="Ensembl" id="ENSSAUT00010035567.1">
    <property type="protein sequence ID" value="ENSSAUP00010033757.1"/>
    <property type="gene ID" value="ENSSAUG00010014312.1"/>
</dbReference>
<feature type="region of interest" description="Disordered" evidence="3">
    <location>
        <begin position="135"/>
        <end position="287"/>
    </location>
</feature>
<evidence type="ECO:0000313" key="4">
    <source>
        <dbReference type="Ensembl" id="ENSSAUP00010033757.1"/>
    </source>
</evidence>
<feature type="compositionally biased region" description="Basic and acidic residues" evidence="3">
    <location>
        <begin position="534"/>
        <end position="549"/>
    </location>
</feature>
<feature type="region of interest" description="Disordered" evidence="3">
    <location>
        <begin position="684"/>
        <end position="714"/>
    </location>
</feature>
<evidence type="ECO:0000313" key="5">
    <source>
        <dbReference type="Proteomes" id="UP000472265"/>
    </source>
</evidence>
<dbReference type="InterPro" id="IPR005026">
    <property type="entry name" value="SAPAP"/>
</dbReference>
<dbReference type="GO" id="GO:0007052">
    <property type="term" value="P:mitotic spindle organization"/>
    <property type="evidence" value="ECO:0007669"/>
    <property type="project" value="TreeGrafter"/>
</dbReference>
<feature type="compositionally biased region" description="Basic and acidic residues" evidence="3">
    <location>
        <begin position="232"/>
        <end position="245"/>
    </location>
</feature>
<dbReference type="AlphaFoldDB" id="A0A671W732"/>
<dbReference type="Proteomes" id="UP000472265">
    <property type="component" value="Chromosome 20"/>
</dbReference>
<dbReference type="GO" id="GO:0023052">
    <property type="term" value="P:signaling"/>
    <property type="evidence" value="ECO:0007669"/>
    <property type="project" value="InterPro"/>
</dbReference>
<accession>A0A671W732</accession>
<dbReference type="GO" id="GO:0005737">
    <property type="term" value="C:cytoplasm"/>
    <property type="evidence" value="ECO:0007669"/>
    <property type="project" value="TreeGrafter"/>
</dbReference>
<dbReference type="InParanoid" id="A0A671W732"/>
<comment type="similarity">
    <text evidence="1">Belongs to the SAPAP family.</text>
</comment>
<dbReference type="Pfam" id="PF03359">
    <property type="entry name" value="GKAP"/>
    <property type="match status" value="1"/>
</dbReference>
<feature type="coiled-coil region" evidence="2">
    <location>
        <begin position="83"/>
        <end position="110"/>
    </location>
</feature>
<dbReference type="GeneID" id="115571161"/>
<evidence type="ECO:0000256" key="3">
    <source>
        <dbReference type="SAM" id="MobiDB-lite"/>
    </source>
</evidence>
<feature type="compositionally biased region" description="Low complexity" evidence="3">
    <location>
        <begin position="554"/>
        <end position="564"/>
    </location>
</feature>
<protein>
    <submittedName>
        <fullName evidence="4">Discs, large (Drosophila) homolog-associated protein 5</fullName>
    </submittedName>
</protein>
<feature type="region of interest" description="Disordered" evidence="3">
    <location>
        <begin position="331"/>
        <end position="376"/>
    </location>
</feature>
<dbReference type="GO" id="GO:0007346">
    <property type="term" value="P:regulation of mitotic cell cycle"/>
    <property type="evidence" value="ECO:0007669"/>
    <property type="project" value="TreeGrafter"/>
</dbReference>
<dbReference type="RefSeq" id="XP_030256143.1">
    <property type="nucleotide sequence ID" value="XM_030400283.1"/>
</dbReference>
<dbReference type="PANTHER" id="PTHR12353:SF1">
    <property type="entry name" value="DISKS LARGE-ASSOCIATED PROTEIN 5"/>
    <property type="match status" value="1"/>
</dbReference>
<proteinExistence type="inferred from homology"/>
<reference evidence="4" key="3">
    <citation type="submission" date="2025-09" db="UniProtKB">
        <authorList>
            <consortium name="Ensembl"/>
        </authorList>
    </citation>
    <scope>IDENTIFICATION</scope>
</reference>
<dbReference type="GO" id="GO:0051382">
    <property type="term" value="P:kinetochore assembly"/>
    <property type="evidence" value="ECO:0007669"/>
    <property type="project" value="TreeGrafter"/>
</dbReference>
<evidence type="ECO:0000256" key="1">
    <source>
        <dbReference type="ARBA" id="ARBA00008839"/>
    </source>
</evidence>
<dbReference type="GO" id="GO:0031616">
    <property type="term" value="C:spindle pole centrosome"/>
    <property type="evidence" value="ECO:0007669"/>
    <property type="project" value="TreeGrafter"/>
</dbReference>
<feature type="compositionally biased region" description="Low complexity" evidence="3">
    <location>
        <begin position="512"/>
        <end position="533"/>
    </location>
</feature>
<dbReference type="GeneTree" id="ENSGT00940000158652"/>
<feature type="compositionally biased region" description="Polar residues" evidence="3">
    <location>
        <begin position="140"/>
        <end position="161"/>
    </location>
</feature>
<dbReference type="OrthoDB" id="10023951at2759"/>
<feature type="region of interest" description="Disordered" evidence="3">
    <location>
        <begin position="480"/>
        <end position="609"/>
    </location>
</feature>
<keyword evidence="5" id="KW-1185">Reference proteome</keyword>
<evidence type="ECO:0000256" key="2">
    <source>
        <dbReference type="SAM" id="Coils"/>
    </source>
</evidence>
<dbReference type="GO" id="GO:0008017">
    <property type="term" value="F:microtubule binding"/>
    <property type="evidence" value="ECO:0007669"/>
    <property type="project" value="TreeGrafter"/>
</dbReference>
<dbReference type="GO" id="GO:0007059">
    <property type="term" value="P:chromosome segregation"/>
    <property type="evidence" value="ECO:0007669"/>
    <property type="project" value="TreeGrafter"/>
</dbReference>
<dbReference type="CTD" id="9787"/>
<keyword evidence="2" id="KW-0175">Coiled coil</keyword>
<reference evidence="4" key="2">
    <citation type="submission" date="2025-08" db="UniProtKB">
        <authorList>
            <consortium name="Ensembl"/>
        </authorList>
    </citation>
    <scope>IDENTIFICATION</scope>
</reference>